<feature type="transmembrane region" description="Helical" evidence="6">
    <location>
        <begin position="99"/>
        <end position="120"/>
    </location>
</feature>
<accession>A0A9X1N9Z9</accession>
<dbReference type="GO" id="GO:0005886">
    <property type="term" value="C:plasma membrane"/>
    <property type="evidence" value="ECO:0007669"/>
    <property type="project" value="UniProtKB-SubCell"/>
</dbReference>
<dbReference type="AlphaFoldDB" id="A0A9X1N9Z9"/>
<feature type="transmembrane region" description="Helical" evidence="6">
    <location>
        <begin position="266"/>
        <end position="286"/>
    </location>
</feature>
<evidence type="ECO:0000313" key="7">
    <source>
        <dbReference type="EMBL" id="MCD5311107.1"/>
    </source>
</evidence>
<dbReference type="EMBL" id="JAJOMB010000004">
    <property type="protein sequence ID" value="MCD5311107.1"/>
    <property type="molecule type" value="Genomic_DNA"/>
</dbReference>
<keyword evidence="8" id="KW-1185">Reference proteome</keyword>
<organism evidence="7 8">
    <name type="scientific">Kineosporia babensis</name>
    <dbReference type="NCBI Taxonomy" id="499548"/>
    <lineage>
        <taxon>Bacteria</taxon>
        <taxon>Bacillati</taxon>
        <taxon>Actinomycetota</taxon>
        <taxon>Actinomycetes</taxon>
        <taxon>Kineosporiales</taxon>
        <taxon>Kineosporiaceae</taxon>
        <taxon>Kineosporia</taxon>
    </lineage>
</organism>
<sequence>MRAATGTDAPEHRPASNRSRTLWTFTDQALASLSNFGFSIVVARELSVGDFASFSVMLVTFTFLIGLGRAAIGDPYVIRFTDVARPVRHRAARRATGSALSFGVLSGILCALAAAVVFAVSGNGHAAVGLAGLAIAMPGLMLQETWRGVFFAEGRPRTAAGNDAVRAVIQFSLLAVLLSRPEPSVLLITLAWGAGALAAALFGIVQAKVVPNPFGALAWFRETRDINVKMAADFSFNQGATTLVMYFITGIVGTVAIGAIRAAQTLLGPLNLVFSGISAAGLPLLTRAAIGGGSLIRLSLLLSGAIGGLAGLCVLVLLVLPASIGAELLGPSWANARAVMLPMGVIVISVGFVLGASLGLKALRQVNRMLQVTFVQAPLMLGLGALGGWLGSAPGAAWGMAIAQMVGLVACWAIFVRADRAPRPWIVEENQERAREPEPV</sequence>
<dbReference type="Proteomes" id="UP001138997">
    <property type="component" value="Unassembled WGS sequence"/>
</dbReference>
<dbReference type="PANTHER" id="PTHR30250">
    <property type="entry name" value="PST FAMILY PREDICTED COLANIC ACID TRANSPORTER"/>
    <property type="match status" value="1"/>
</dbReference>
<dbReference type="CDD" id="cd13126">
    <property type="entry name" value="MATE_like_11"/>
    <property type="match status" value="1"/>
</dbReference>
<dbReference type="PANTHER" id="PTHR30250:SF26">
    <property type="entry name" value="PSMA PROTEIN"/>
    <property type="match status" value="1"/>
</dbReference>
<reference evidence="7" key="1">
    <citation type="submission" date="2021-11" db="EMBL/GenBank/DDBJ databases">
        <title>Streptomyces corallinus and Kineosporia corallina sp. nov., two new coral-derived marine actinobacteria.</title>
        <authorList>
            <person name="Buangrab K."/>
            <person name="Sutthacheep M."/>
            <person name="Yeemin T."/>
            <person name="Harunari E."/>
            <person name="Igarashi Y."/>
            <person name="Sripreechasak P."/>
            <person name="Kanchanasin P."/>
            <person name="Tanasupawat S."/>
            <person name="Phongsopitanun W."/>
        </authorList>
    </citation>
    <scope>NUCLEOTIDE SEQUENCE</scope>
    <source>
        <strain evidence="7">JCM 31032</strain>
    </source>
</reference>
<name>A0A9X1N9Z9_9ACTN</name>
<evidence type="ECO:0000256" key="5">
    <source>
        <dbReference type="ARBA" id="ARBA00023136"/>
    </source>
</evidence>
<dbReference type="RefSeq" id="WP_231440285.1">
    <property type="nucleotide sequence ID" value="NZ_JAJOMB010000004.1"/>
</dbReference>
<keyword evidence="5 6" id="KW-0472">Membrane</keyword>
<feature type="transmembrane region" description="Helical" evidence="6">
    <location>
        <begin position="396"/>
        <end position="416"/>
    </location>
</feature>
<feature type="transmembrane region" description="Helical" evidence="6">
    <location>
        <begin position="239"/>
        <end position="260"/>
    </location>
</feature>
<gene>
    <name evidence="7" type="ORF">LR394_09380</name>
</gene>
<dbReference type="InterPro" id="IPR050833">
    <property type="entry name" value="Poly_Biosynth_Transport"/>
</dbReference>
<feature type="transmembrane region" description="Helical" evidence="6">
    <location>
        <begin position="54"/>
        <end position="78"/>
    </location>
</feature>
<comment type="caution">
    <text evidence="7">The sequence shown here is derived from an EMBL/GenBank/DDBJ whole genome shotgun (WGS) entry which is preliminary data.</text>
</comment>
<protein>
    <recommendedName>
        <fullName evidence="9">O-antigen/teichoic acid export membrane protein</fullName>
    </recommendedName>
</protein>
<evidence type="ECO:0000256" key="3">
    <source>
        <dbReference type="ARBA" id="ARBA00022692"/>
    </source>
</evidence>
<feature type="transmembrane region" description="Helical" evidence="6">
    <location>
        <begin position="185"/>
        <end position="205"/>
    </location>
</feature>
<evidence type="ECO:0000256" key="4">
    <source>
        <dbReference type="ARBA" id="ARBA00022989"/>
    </source>
</evidence>
<keyword evidence="2" id="KW-1003">Cell membrane</keyword>
<evidence type="ECO:0000256" key="2">
    <source>
        <dbReference type="ARBA" id="ARBA00022475"/>
    </source>
</evidence>
<feature type="transmembrane region" description="Helical" evidence="6">
    <location>
        <begin position="340"/>
        <end position="360"/>
    </location>
</feature>
<evidence type="ECO:0000313" key="8">
    <source>
        <dbReference type="Proteomes" id="UP001138997"/>
    </source>
</evidence>
<feature type="transmembrane region" description="Helical" evidence="6">
    <location>
        <begin position="372"/>
        <end position="390"/>
    </location>
</feature>
<evidence type="ECO:0000256" key="6">
    <source>
        <dbReference type="SAM" id="Phobius"/>
    </source>
</evidence>
<proteinExistence type="predicted"/>
<feature type="transmembrane region" description="Helical" evidence="6">
    <location>
        <begin position="21"/>
        <end position="42"/>
    </location>
</feature>
<keyword evidence="4 6" id="KW-1133">Transmembrane helix</keyword>
<evidence type="ECO:0008006" key="9">
    <source>
        <dbReference type="Google" id="ProtNLM"/>
    </source>
</evidence>
<keyword evidence="3 6" id="KW-0812">Transmembrane</keyword>
<feature type="transmembrane region" description="Helical" evidence="6">
    <location>
        <begin position="298"/>
        <end position="320"/>
    </location>
</feature>
<evidence type="ECO:0000256" key="1">
    <source>
        <dbReference type="ARBA" id="ARBA00004651"/>
    </source>
</evidence>
<comment type="subcellular location">
    <subcellularLocation>
        <location evidence="1">Cell membrane</location>
        <topology evidence="1">Multi-pass membrane protein</topology>
    </subcellularLocation>
</comment>